<dbReference type="SUPFAM" id="SSF53474">
    <property type="entry name" value="alpha/beta-Hydrolases"/>
    <property type="match status" value="1"/>
</dbReference>
<dbReference type="Pfam" id="PF07859">
    <property type="entry name" value="Abhydrolase_3"/>
    <property type="match status" value="1"/>
</dbReference>
<dbReference type="InterPro" id="IPR050300">
    <property type="entry name" value="GDXG_lipolytic_enzyme"/>
</dbReference>
<dbReference type="GO" id="GO:0016787">
    <property type="term" value="F:hydrolase activity"/>
    <property type="evidence" value="ECO:0007669"/>
    <property type="project" value="UniProtKB-KW"/>
</dbReference>
<keyword evidence="4" id="KW-1185">Reference proteome</keyword>
<accession>A0ABT1W890</accession>
<organism evidence="3 4">
    <name type="scientific">Endosaccharibacter trunci</name>
    <dbReference type="NCBI Taxonomy" id="2812733"/>
    <lineage>
        <taxon>Bacteria</taxon>
        <taxon>Pseudomonadati</taxon>
        <taxon>Pseudomonadota</taxon>
        <taxon>Alphaproteobacteria</taxon>
        <taxon>Acetobacterales</taxon>
        <taxon>Acetobacteraceae</taxon>
        <taxon>Endosaccharibacter</taxon>
    </lineage>
</organism>
<dbReference type="RefSeq" id="WP_422864583.1">
    <property type="nucleotide sequence ID" value="NZ_JAMSKV010000010.1"/>
</dbReference>
<dbReference type="Proteomes" id="UP001524587">
    <property type="component" value="Unassembled WGS sequence"/>
</dbReference>
<comment type="caution">
    <text evidence="3">The sequence shown here is derived from an EMBL/GenBank/DDBJ whole genome shotgun (WGS) entry which is preliminary data.</text>
</comment>
<proteinExistence type="predicted"/>
<evidence type="ECO:0000313" key="4">
    <source>
        <dbReference type="Proteomes" id="UP001524587"/>
    </source>
</evidence>
<dbReference type="InterPro" id="IPR029058">
    <property type="entry name" value="AB_hydrolase_fold"/>
</dbReference>
<gene>
    <name evidence="3" type="ORF">NFI95_11640</name>
</gene>
<sequence length="343" mass="36759">MGALERMMMRKGDRNPIQKAVLLAGTAAASLMGAVAFGGYAKGRSVRAQAVVALLWATRRRRRFESAENLKMAITKNRMAGAAPPPKSVKRRWDVTEEQHHGARVFLVRPKAVAPKGTILYIHGGGYVFDLIGPHWTIIAALAEATGAQVVVPLYPLAPEAAYRQGFALLEHLWTGLTAGGAPVAIAGDSAGGGFALALAQRIRDAGWAKPAALLLFSPWVDVRTNDPLQAEIQPHDPMLFMTGVRQAGEMWAGGDDLQSPMVSPIFGQVDNLPPIAIFIGSSDILMPDACRLRDALASVGTPADFHEYPRMFHVWVGAPVPEARIALGDAGAFLKRWLHGGA</sequence>
<evidence type="ECO:0000259" key="2">
    <source>
        <dbReference type="Pfam" id="PF07859"/>
    </source>
</evidence>
<dbReference type="Gene3D" id="3.40.50.1820">
    <property type="entry name" value="alpha/beta hydrolase"/>
    <property type="match status" value="1"/>
</dbReference>
<dbReference type="PANTHER" id="PTHR48081">
    <property type="entry name" value="AB HYDROLASE SUPERFAMILY PROTEIN C4A8.06C"/>
    <property type="match status" value="1"/>
</dbReference>
<feature type="domain" description="Alpha/beta hydrolase fold-3" evidence="2">
    <location>
        <begin position="119"/>
        <end position="317"/>
    </location>
</feature>
<dbReference type="InterPro" id="IPR013094">
    <property type="entry name" value="AB_hydrolase_3"/>
</dbReference>
<evidence type="ECO:0000313" key="3">
    <source>
        <dbReference type="EMBL" id="MCQ8279096.1"/>
    </source>
</evidence>
<name>A0ABT1W890_9PROT</name>
<keyword evidence="1 3" id="KW-0378">Hydrolase</keyword>
<reference evidence="3 4" key="1">
    <citation type="submission" date="2022-06" db="EMBL/GenBank/DDBJ databases">
        <title>Endosaccharibacter gen. nov., sp. nov., endophytic bacteria isolated from sugarcane.</title>
        <authorList>
            <person name="Pitiwittayakul N."/>
            <person name="Yukphan P."/>
            <person name="Charoenyingcharoen P."/>
            <person name="Tanasupawat S."/>
        </authorList>
    </citation>
    <scope>NUCLEOTIDE SEQUENCE [LARGE SCALE GENOMIC DNA]</scope>
    <source>
        <strain evidence="3 4">KSS8</strain>
    </source>
</reference>
<dbReference type="PANTHER" id="PTHR48081:SF8">
    <property type="entry name" value="ALPHA_BETA HYDROLASE FOLD-3 DOMAIN-CONTAINING PROTEIN-RELATED"/>
    <property type="match status" value="1"/>
</dbReference>
<evidence type="ECO:0000256" key="1">
    <source>
        <dbReference type="ARBA" id="ARBA00022801"/>
    </source>
</evidence>
<dbReference type="EMBL" id="JAMSKV010000010">
    <property type="protein sequence ID" value="MCQ8279096.1"/>
    <property type="molecule type" value="Genomic_DNA"/>
</dbReference>
<protein>
    <submittedName>
        <fullName evidence="3">Alpha/beta hydrolase</fullName>
    </submittedName>
</protein>